<keyword evidence="3" id="KW-1185">Reference proteome</keyword>
<feature type="region of interest" description="Disordered" evidence="1">
    <location>
        <begin position="1"/>
        <end position="20"/>
    </location>
</feature>
<organism evidence="2 3">
    <name type="scientific">Penicillium olsonii</name>
    <dbReference type="NCBI Taxonomy" id="99116"/>
    <lineage>
        <taxon>Eukaryota</taxon>
        <taxon>Fungi</taxon>
        <taxon>Dikarya</taxon>
        <taxon>Ascomycota</taxon>
        <taxon>Pezizomycotina</taxon>
        <taxon>Eurotiomycetes</taxon>
        <taxon>Eurotiomycetidae</taxon>
        <taxon>Eurotiales</taxon>
        <taxon>Aspergillaceae</taxon>
        <taxon>Penicillium</taxon>
    </lineage>
</organism>
<dbReference type="GO" id="GO:0005992">
    <property type="term" value="P:trehalose biosynthetic process"/>
    <property type="evidence" value="ECO:0007669"/>
    <property type="project" value="InterPro"/>
</dbReference>
<dbReference type="GO" id="GO:0003825">
    <property type="term" value="F:alpha,alpha-trehalose-phosphate synthase (UDP-forming) activity"/>
    <property type="evidence" value="ECO:0007669"/>
    <property type="project" value="TreeGrafter"/>
</dbReference>
<dbReference type="Gene3D" id="3.40.50.2000">
    <property type="entry name" value="Glycogen Phosphorylase B"/>
    <property type="match status" value="2"/>
</dbReference>
<dbReference type="SUPFAM" id="SSF53756">
    <property type="entry name" value="UDP-Glycosyltransferase/glycogen phosphorylase"/>
    <property type="match status" value="1"/>
</dbReference>
<evidence type="ECO:0000256" key="1">
    <source>
        <dbReference type="SAM" id="MobiDB-lite"/>
    </source>
</evidence>
<dbReference type="EMBL" id="CAJVOS010000093">
    <property type="protein sequence ID" value="CAG8285630.1"/>
    <property type="molecule type" value="Genomic_DNA"/>
</dbReference>
<protein>
    <submittedName>
        <fullName evidence="2">Uncharacterized protein</fullName>
    </submittedName>
</protein>
<dbReference type="InterPro" id="IPR001830">
    <property type="entry name" value="Glyco_trans_20"/>
</dbReference>
<proteinExistence type="predicted"/>
<dbReference type="GO" id="GO:0005946">
    <property type="term" value="C:alpha,alpha-trehalose-phosphate synthase complex (UDP-forming)"/>
    <property type="evidence" value="ECO:0007669"/>
    <property type="project" value="TreeGrafter"/>
</dbReference>
<reference evidence="2" key="1">
    <citation type="submission" date="2021-07" db="EMBL/GenBank/DDBJ databases">
        <authorList>
            <person name="Branca A.L. A."/>
        </authorList>
    </citation>
    <scope>NUCLEOTIDE SEQUENCE</scope>
</reference>
<dbReference type="GO" id="GO:0004805">
    <property type="term" value="F:trehalose-phosphatase activity"/>
    <property type="evidence" value="ECO:0007669"/>
    <property type="project" value="TreeGrafter"/>
</dbReference>
<dbReference type="GO" id="GO:0005829">
    <property type="term" value="C:cytosol"/>
    <property type="evidence" value="ECO:0007669"/>
    <property type="project" value="TreeGrafter"/>
</dbReference>
<accession>A0A9W4IDD3</accession>
<evidence type="ECO:0000313" key="3">
    <source>
        <dbReference type="Proteomes" id="UP001153618"/>
    </source>
</evidence>
<comment type="caution">
    <text evidence="2">The sequence shown here is derived from an EMBL/GenBank/DDBJ whole genome shotgun (WGS) entry which is preliminary data.</text>
</comment>
<name>A0A9W4IDD3_PENOL</name>
<dbReference type="PANTHER" id="PTHR10788:SF75">
    <property type="entry name" value="SYNTHASE SUBUNIT OF TREHALOSE-6-PHOSPHATE SYNTHASE_PHOSPHATASE COMPLEX (EUROFUNG)"/>
    <property type="match status" value="1"/>
</dbReference>
<dbReference type="OrthoDB" id="755951at2759"/>
<dbReference type="Proteomes" id="UP001153618">
    <property type="component" value="Unassembled WGS sequence"/>
</dbReference>
<dbReference type="CDD" id="cd03788">
    <property type="entry name" value="GT20_TPS"/>
    <property type="match status" value="1"/>
</dbReference>
<dbReference type="Pfam" id="PF00982">
    <property type="entry name" value="Glyco_transf_20"/>
    <property type="match status" value="1"/>
</dbReference>
<evidence type="ECO:0000313" key="2">
    <source>
        <dbReference type="EMBL" id="CAG8285630.1"/>
    </source>
</evidence>
<dbReference type="PANTHER" id="PTHR10788">
    <property type="entry name" value="TREHALOSE-6-PHOSPHATE SYNTHASE"/>
    <property type="match status" value="1"/>
</dbReference>
<gene>
    <name evidence="2" type="ORF">POLS_LOCUS9572</name>
</gene>
<sequence length="475" mass="52958">MRKDQKSSKDTMTNNDASEKPRLIIASNRLPLSITENDGKYEATASSGGLVSALRGLGAASYLWLGWPGMEIKEEDRDPVNIALAKENAAAVYLDDQLAQNHYNGFSNAILWPILHYQSGVIMNPKAWEAYQTVNEIFADRISEEATEGDLIWVHDYHLLLLPSLLRSRLQAKKKKCPIGFFLHTPFPVDDFWRGLPVQEDLLRGILGSDIIGFHTDEYMKNFEGACEILLGTGTGTAEHHISHEDRTIKLGRYAVGIDHTRFTDALDDPAIQSRIQELGALYKGKAVIIGVDRMDYTKGLPEKLRGFQAFLGEHSEWSEKVVLIQIAIPSREEVKEYKELEEEVSKLAGQIIGKHATPHSTPLLYIHRSVSFAELVALYSISNACLLASRRDGMNLVASEYAACQQDRHGVLVLSEFTGAASFLKHGSILFNPASASGVSNAIHQALTMGREERKAKYEELRDFITSHTRCVSY</sequence>
<dbReference type="GO" id="GO:0034605">
    <property type="term" value="P:cellular response to heat"/>
    <property type="evidence" value="ECO:0007669"/>
    <property type="project" value="TreeGrafter"/>
</dbReference>
<dbReference type="AlphaFoldDB" id="A0A9W4IDD3"/>